<protein>
    <submittedName>
        <fullName evidence="1">Uncharacterized protein</fullName>
    </submittedName>
</protein>
<reference evidence="1" key="1">
    <citation type="journal article" date="2015" name="Nature">
        <title>Complex archaea that bridge the gap between prokaryotes and eukaryotes.</title>
        <authorList>
            <person name="Spang A."/>
            <person name="Saw J.H."/>
            <person name="Jorgensen S.L."/>
            <person name="Zaremba-Niedzwiedzka K."/>
            <person name="Martijn J."/>
            <person name="Lind A.E."/>
            <person name="van Eijk R."/>
            <person name="Schleper C."/>
            <person name="Guy L."/>
            <person name="Ettema T.J."/>
        </authorList>
    </citation>
    <scope>NUCLEOTIDE SEQUENCE</scope>
</reference>
<proteinExistence type="predicted"/>
<gene>
    <name evidence="1" type="ORF">LCGC14_1991190</name>
</gene>
<name>A0A0F9FU50_9ZZZZ</name>
<accession>A0A0F9FU50</accession>
<dbReference type="EMBL" id="LAZR01022461">
    <property type="protein sequence ID" value="KKL81796.1"/>
    <property type="molecule type" value="Genomic_DNA"/>
</dbReference>
<dbReference type="AlphaFoldDB" id="A0A0F9FU50"/>
<comment type="caution">
    <text evidence="1">The sequence shown here is derived from an EMBL/GenBank/DDBJ whole genome shotgun (WGS) entry which is preliminary data.</text>
</comment>
<evidence type="ECO:0000313" key="1">
    <source>
        <dbReference type="EMBL" id="KKL81796.1"/>
    </source>
</evidence>
<sequence>MEITRVLGDFVSKQSQENLELNDLYNNLMKRHDFLKLQYIKKESEKTKEFIYKIPVENLYNFLLDFSEVLFLGIGVDGKAEGSTEIDYTIKTYFNKL</sequence>
<organism evidence="1">
    <name type="scientific">marine sediment metagenome</name>
    <dbReference type="NCBI Taxonomy" id="412755"/>
    <lineage>
        <taxon>unclassified sequences</taxon>
        <taxon>metagenomes</taxon>
        <taxon>ecological metagenomes</taxon>
    </lineage>
</organism>